<feature type="compositionally biased region" description="Polar residues" evidence="7">
    <location>
        <begin position="1"/>
        <end position="18"/>
    </location>
</feature>
<gene>
    <name evidence="11" type="ORF">F1728_10635</name>
</gene>
<dbReference type="Pfam" id="PF02151">
    <property type="entry name" value="UVR"/>
    <property type="match status" value="1"/>
</dbReference>
<evidence type="ECO:0000256" key="1">
    <source>
        <dbReference type="ARBA" id="ARBA00022490"/>
    </source>
</evidence>
<dbReference type="GO" id="GO:0006289">
    <property type="term" value="P:nucleotide-excision repair"/>
    <property type="evidence" value="ECO:0007669"/>
    <property type="project" value="InterPro"/>
</dbReference>
<feature type="domain" description="GIY-YIG" evidence="9">
    <location>
        <begin position="51"/>
        <end position="130"/>
    </location>
</feature>
<evidence type="ECO:0000313" key="12">
    <source>
        <dbReference type="Proteomes" id="UP000427281"/>
    </source>
</evidence>
<accession>A0A6I6ADP6</accession>
<dbReference type="Proteomes" id="UP000427281">
    <property type="component" value="Chromosome"/>
</dbReference>
<dbReference type="GO" id="GO:0009432">
    <property type="term" value="P:SOS response"/>
    <property type="evidence" value="ECO:0007669"/>
    <property type="project" value="UniProtKB-KW"/>
</dbReference>
<dbReference type="Gene3D" id="4.10.860.10">
    <property type="entry name" value="UVR domain"/>
    <property type="match status" value="1"/>
</dbReference>
<feature type="compositionally biased region" description="Low complexity" evidence="7">
    <location>
        <begin position="19"/>
        <end position="35"/>
    </location>
</feature>
<evidence type="ECO:0000259" key="9">
    <source>
        <dbReference type="PROSITE" id="PS50164"/>
    </source>
</evidence>
<dbReference type="CDD" id="cd10434">
    <property type="entry name" value="GIY-YIG_UvrC_Cho"/>
    <property type="match status" value="1"/>
</dbReference>
<dbReference type="Gene3D" id="3.40.1440.10">
    <property type="entry name" value="GIY-YIG endonuclease"/>
    <property type="match status" value="1"/>
</dbReference>
<evidence type="ECO:0000256" key="2">
    <source>
        <dbReference type="ARBA" id="ARBA00022763"/>
    </source>
</evidence>
<sequence>MRTVTPRLQESDFVSDSDPQSPEETPTVETTSASSGETPQTPHEKVRTFPTTPGVYLMKDAQGRVIYVGKAVNLKSRASSYFTQAAAVERRTAELVTEIADIDYLETETEVDALLLEARLIKDIRPRFNSELKDDKTFPYLEITTREDFPRVEFTRTPQSKGTKLYGPFTNAKQLRGAITVLQKIFRFRNCSLDIDEGDEKWRWFRPCLLHSINQCTAPCNLRISKEDYRKDINKLKLFLDGKKDRLLKEMRKEMLAASEQRLYEKAARLRDEIELLDNINLRGNLEDHAQPEVFYIDPKKGMQGLKKVFGLAELPRRIEGVDIAHLQGGETVASLVQFIDGLPFKHGYKRFKIRTVKGIDDFASIREVVSRRIRRLHQEGESFPDILLIDGGKGQLNAAMTAMRELGVEPPFTISLAKREEEVYVPGEVEPRRLSRHSYGLRLLQYVRDESHRFAQHYHHLLRKKSHFDE</sequence>
<evidence type="ECO:0000256" key="5">
    <source>
        <dbReference type="ARBA" id="ARBA00023204"/>
    </source>
</evidence>
<dbReference type="InterPro" id="IPR000305">
    <property type="entry name" value="GIY-YIG_endonuc"/>
</dbReference>
<proteinExistence type="predicted"/>
<reference evidence="11 12" key="1">
    <citation type="submission" date="2019-09" db="EMBL/GenBank/DDBJ databases">
        <title>Gimesia benthica sp. nov., a novel bacterium isolated from deep-sea water of the Northwest Indian Ocean.</title>
        <authorList>
            <person name="Dai X."/>
        </authorList>
    </citation>
    <scope>NUCLEOTIDE SEQUENCE [LARGE SCALE GENOMIC DNA]</scope>
    <source>
        <strain evidence="11 12">E7</strain>
    </source>
</reference>
<organism evidence="11 12">
    <name type="scientific">Gimesia benthica</name>
    <dbReference type="NCBI Taxonomy" id="2608982"/>
    <lineage>
        <taxon>Bacteria</taxon>
        <taxon>Pseudomonadati</taxon>
        <taxon>Planctomycetota</taxon>
        <taxon>Planctomycetia</taxon>
        <taxon>Planctomycetales</taxon>
        <taxon>Planctomycetaceae</taxon>
        <taxon>Gimesia</taxon>
    </lineage>
</organism>
<evidence type="ECO:0000313" key="11">
    <source>
        <dbReference type="EMBL" id="QGQ23099.1"/>
    </source>
</evidence>
<dbReference type="FunFam" id="3.40.1440.10:FF:000001">
    <property type="entry name" value="UvrABC system protein C"/>
    <property type="match status" value="1"/>
</dbReference>
<dbReference type="InterPro" id="IPR047296">
    <property type="entry name" value="GIY-YIG_UvrC_Cho"/>
</dbReference>
<feature type="domain" description="UvrC family homology region profile" evidence="10">
    <location>
        <begin position="300"/>
        <end position="400"/>
    </location>
</feature>
<dbReference type="InterPro" id="IPR050066">
    <property type="entry name" value="UvrABC_protein_C"/>
</dbReference>
<evidence type="ECO:0000256" key="6">
    <source>
        <dbReference type="ARBA" id="ARBA00023236"/>
    </source>
</evidence>
<dbReference type="AlphaFoldDB" id="A0A6I6ADP6"/>
<keyword evidence="6" id="KW-0742">SOS response</keyword>
<dbReference type="InterPro" id="IPR001162">
    <property type="entry name" value="UvrC_RNase_H_dom"/>
</dbReference>
<dbReference type="SUPFAM" id="SSF82771">
    <property type="entry name" value="GIY-YIG endonuclease"/>
    <property type="match status" value="1"/>
</dbReference>
<evidence type="ECO:0000256" key="4">
    <source>
        <dbReference type="ARBA" id="ARBA00022881"/>
    </source>
</evidence>
<keyword evidence="5" id="KW-0234">DNA repair</keyword>
<keyword evidence="4" id="KW-0267">Excision nuclease</keyword>
<keyword evidence="2" id="KW-0227">DNA damage</keyword>
<dbReference type="InterPro" id="IPR001943">
    <property type="entry name" value="UVR_dom"/>
</dbReference>
<dbReference type="KEGG" id="gim:F1728_10635"/>
<feature type="region of interest" description="Disordered" evidence="7">
    <location>
        <begin position="1"/>
        <end position="50"/>
    </location>
</feature>
<keyword evidence="3" id="KW-0228">DNA excision</keyword>
<dbReference type="Gene3D" id="3.30.420.340">
    <property type="entry name" value="UvrC, RNAse H endonuclease domain"/>
    <property type="match status" value="1"/>
</dbReference>
<dbReference type="GO" id="GO:0009380">
    <property type="term" value="C:excinuclease repair complex"/>
    <property type="evidence" value="ECO:0007669"/>
    <property type="project" value="TreeGrafter"/>
</dbReference>
<dbReference type="InterPro" id="IPR036876">
    <property type="entry name" value="UVR_dom_sf"/>
</dbReference>
<dbReference type="Pfam" id="PF08459">
    <property type="entry name" value="UvrC_RNaseH_dom"/>
    <property type="match status" value="1"/>
</dbReference>
<evidence type="ECO:0000259" key="8">
    <source>
        <dbReference type="PROSITE" id="PS50151"/>
    </source>
</evidence>
<feature type="domain" description="UVR" evidence="8">
    <location>
        <begin position="245"/>
        <end position="280"/>
    </location>
</feature>
<evidence type="ECO:0000256" key="3">
    <source>
        <dbReference type="ARBA" id="ARBA00022769"/>
    </source>
</evidence>
<dbReference type="PANTHER" id="PTHR30562:SF1">
    <property type="entry name" value="UVRABC SYSTEM PROTEIN C"/>
    <property type="match status" value="1"/>
</dbReference>
<dbReference type="GO" id="GO:0009381">
    <property type="term" value="F:excinuclease ABC activity"/>
    <property type="evidence" value="ECO:0007669"/>
    <property type="project" value="InterPro"/>
</dbReference>
<dbReference type="EMBL" id="CP043930">
    <property type="protein sequence ID" value="QGQ23099.1"/>
    <property type="molecule type" value="Genomic_DNA"/>
</dbReference>
<dbReference type="PANTHER" id="PTHR30562">
    <property type="entry name" value="UVRC/OXIDOREDUCTASE"/>
    <property type="match status" value="1"/>
</dbReference>
<evidence type="ECO:0000259" key="10">
    <source>
        <dbReference type="PROSITE" id="PS50165"/>
    </source>
</evidence>
<dbReference type="PROSITE" id="PS50165">
    <property type="entry name" value="UVRC"/>
    <property type="match status" value="1"/>
</dbReference>
<keyword evidence="12" id="KW-1185">Reference proteome</keyword>
<dbReference type="PROSITE" id="PS50164">
    <property type="entry name" value="GIY_YIG"/>
    <property type="match status" value="1"/>
</dbReference>
<protein>
    <submittedName>
        <fullName evidence="11">Excinuclease ABC subunit UvrC</fullName>
    </submittedName>
</protein>
<name>A0A6I6ADP6_9PLAN</name>
<dbReference type="SUPFAM" id="SSF46600">
    <property type="entry name" value="C-terminal UvrC-binding domain of UvrB"/>
    <property type="match status" value="1"/>
</dbReference>
<evidence type="ECO:0000256" key="7">
    <source>
        <dbReference type="SAM" id="MobiDB-lite"/>
    </source>
</evidence>
<dbReference type="SMART" id="SM00465">
    <property type="entry name" value="GIYc"/>
    <property type="match status" value="1"/>
</dbReference>
<dbReference type="PROSITE" id="PS50151">
    <property type="entry name" value="UVR"/>
    <property type="match status" value="1"/>
</dbReference>
<dbReference type="Pfam" id="PF01541">
    <property type="entry name" value="GIY-YIG"/>
    <property type="match status" value="1"/>
</dbReference>
<dbReference type="InterPro" id="IPR038476">
    <property type="entry name" value="UvrC_RNase_H_dom_sf"/>
</dbReference>
<dbReference type="InterPro" id="IPR035901">
    <property type="entry name" value="GIY-YIG_endonuc_sf"/>
</dbReference>
<keyword evidence="1" id="KW-0963">Cytoplasm</keyword>